<protein>
    <submittedName>
        <fullName evidence="1">15395_t:CDS:1</fullName>
    </submittedName>
</protein>
<gene>
    <name evidence="1" type="ORF">FWILDA_LOCUS15148</name>
</gene>
<dbReference type="Proteomes" id="UP001153678">
    <property type="component" value="Unassembled WGS sequence"/>
</dbReference>
<dbReference type="OrthoDB" id="10369318at2759"/>
<dbReference type="EMBL" id="CAMKVN010007536">
    <property type="protein sequence ID" value="CAI2191592.1"/>
    <property type="molecule type" value="Genomic_DNA"/>
</dbReference>
<accession>A0A9W4T5Z2</accession>
<proteinExistence type="predicted"/>
<organism evidence="1 2">
    <name type="scientific">Funneliformis geosporum</name>
    <dbReference type="NCBI Taxonomy" id="1117311"/>
    <lineage>
        <taxon>Eukaryota</taxon>
        <taxon>Fungi</taxon>
        <taxon>Fungi incertae sedis</taxon>
        <taxon>Mucoromycota</taxon>
        <taxon>Glomeromycotina</taxon>
        <taxon>Glomeromycetes</taxon>
        <taxon>Glomerales</taxon>
        <taxon>Glomeraceae</taxon>
        <taxon>Funneliformis</taxon>
    </lineage>
</organism>
<sequence>LSSSMSHDSDREKSSQFLRLHANLDVLTCSCFDKMQDVNLMLSELTS</sequence>
<comment type="caution">
    <text evidence="1">The sequence shown here is derived from an EMBL/GenBank/DDBJ whole genome shotgun (WGS) entry which is preliminary data.</text>
</comment>
<evidence type="ECO:0000313" key="2">
    <source>
        <dbReference type="Proteomes" id="UP001153678"/>
    </source>
</evidence>
<keyword evidence="2" id="KW-1185">Reference proteome</keyword>
<name>A0A9W4T5Z2_9GLOM</name>
<evidence type="ECO:0000313" key="1">
    <source>
        <dbReference type="EMBL" id="CAI2191592.1"/>
    </source>
</evidence>
<dbReference type="AlphaFoldDB" id="A0A9W4T5Z2"/>
<reference evidence="1" key="1">
    <citation type="submission" date="2022-08" db="EMBL/GenBank/DDBJ databases">
        <authorList>
            <person name="Kallberg Y."/>
            <person name="Tangrot J."/>
            <person name="Rosling A."/>
        </authorList>
    </citation>
    <scope>NUCLEOTIDE SEQUENCE</scope>
    <source>
        <strain evidence="1">Wild A</strain>
    </source>
</reference>
<feature type="non-terminal residue" evidence="1">
    <location>
        <position position="1"/>
    </location>
</feature>